<gene>
    <name evidence="4" type="ORF">VJ786_03360</name>
</gene>
<evidence type="ECO:0000256" key="1">
    <source>
        <dbReference type="ARBA" id="ARBA00023015"/>
    </source>
</evidence>
<dbReference type="InterPro" id="IPR053142">
    <property type="entry name" value="PchR_regulatory_protein"/>
</dbReference>
<dbReference type="InterPro" id="IPR009057">
    <property type="entry name" value="Homeodomain-like_sf"/>
</dbReference>
<dbReference type="EMBL" id="JAYLLN010000004">
    <property type="protein sequence ID" value="MEI5983935.1"/>
    <property type="molecule type" value="Genomic_DNA"/>
</dbReference>
<dbReference type="InterPro" id="IPR018060">
    <property type="entry name" value="HTH_AraC"/>
</dbReference>
<dbReference type="Proteomes" id="UP001363035">
    <property type="component" value="Unassembled WGS sequence"/>
</dbReference>
<reference evidence="4 5" key="1">
    <citation type="submission" date="2024-01" db="EMBL/GenBank/DDBJ databases">
        <title>Sphingobacterium tenebrionis sp. nov., a novel endophyte isolated from tenebrio molitor intestines.</title>
        <authorList>
            <person name="Zhang C."/>
        </authorList>
    </citation>
    <scope>NUCLEOTIDE SEQUENCE [LARGE SCALE GENOMIC DNA]</scope>
    <source>
        <strain evidence="4 5">PU5-4</strain>
    </source>
</reference>
<proteinExistence type="predicted"/>
<keyword evidence="1" id="KW-0805">Transcription regulation</keyword>
<evidence type="ECO:0000313" key="4">
    <source>
        <dbReference type="EMBL" id="MEI5983935.1"/>
    </source>
</evidence>
<comment type="caution">
    <text evidence="4">The sequence shown here is derived from an EMBL/GenBank/DDBJ whole genome shotgun (WGS) entry which is preliminary data.</text>
</comment>
<feature type="domain" description="HTH araC/xylS-type" evidence="3">
    <location>
        <begin position="90"/>
        <end position="188"/>
    </location>
</feature>
<dbReference type="PROSITE" id="PS01124">
    <property type="entry name" value="HTH_ARAC_FAMILY_2"/>
    <property type="match status" value="1"/>
</dbReference>
<evidence type="ECO:0000313" key="5">
    <source>
        <dbReference type="Proteomes" id="UP001363035"/>
    </source>
</evidence>
<dbReference type="PANTHER" id="PTHR47893">
    <property type="entry name" value="REGULATORY PROTEIN PCHR"/>
    <property type="match status" value="1"/>
</dbReference>
<dbReference type="SMART" id="SM00342">
    <property type="entry name" value="HTH_ARAC"/>
    <property type="match status" value="1"/>
</dbReference>
<accession>A0ABU8I2I4</accession>
<dbReference type="SUPFAM" id="SSF46689">
    <property type="entry name" value="Homeodomain-like"/>
    <property type="match status" value="1"/>
</dbReference>
<keyword evidence="5" id="KW-1185">Reference proteome</keyword>
<protein>
    <submittedName>
        <fullName evidence="4">AraC family transcriptional regulator</fullName>
    </submittedName>
</protein>
<dbReference type="RefSeq" id="WP_134776836.1">
    <property type="nucleotide sequence ID" value="NZ_JAYLLN010000004.1"/>
</dbReference>
<keyword evidence="2" id="KW-0804">Transcription</keyword>
<dbReference type="PANTHER" id="PTHR47893:SF1">
    <property type="entry name" value="REGULATORY PROTEIN PCHR"/>
    <property type="match status" value="1"/>
</dbReference>
<evidence type="ECO:0000259" key="3">
    <source>
        <dbReference type="PROSITE" id="PS01124"/>
    </source>
</evidence>
<sequence>MSKILPMEFPFLTALKKGRACKLFDESKIISTPIKQLLESMLNCSLPTSMRDYYYRLKIEELLLTIFSMHPKFLEDDRSNTNLSLDEKVIEVKEWVDKQEIGNIRLQEVEDLFHISQKNLNKGFQKYFGCNLSQYLREKQMEKARYLIQHKNYSINEVAKLLRYSYSQHFTSAFTKHFGYSPKELKAQKTLEKNK</sequence>
<evidence type="ECO:0000256" key="2">
    <source>
        <dbReference type="ARBA" id="ARBA00023163"/>
    </source>
</evidence>
<dbReference type="Pfam" id="PF12833">
    <property type="entry name" value="HTH_18"/>
    <property type="match status" value="1"/>
</dbReference>
<organism evidence="4 5">
    <name type="scientific">Sphingobacterium tenebrionis</name>
    <dbReference type="NCBI Taxonomy" id="3111775"/>
    <lineage>
        <taxon>Bacteria</taxon>
        <taxon>Pseudomonadati</taxon>
        <taxon>Bacteroidota</taxon>
        <taxon>Sphingobacteriia</taxon>
        <taxon>Sphingobacteriales</taxon>
        <taxon>Sphingobacteriaceae</taxon>
        <taxon>Sphingobacterium</taxon>
    </lineage>
</organism>
<dbReference type="Gene3D" id="1.10.10.60">
    <property type="entry name" value="Homeodomain-like"/>
    <property type="match status" value="1"/>
</dbReference>
<name>A0ABU8I2I4_9SPHI</name>